<dbReference type="Pfam" id="PF14604">
    <property type="entry name" value="SH3_9"/>
    <property type="match status" value="1"/>
</dbReference>
<keyword evidence="4" id="KW-0472">Membrane</keyword>
<keyword evidence="2 5" id="KW-0728">SH3 domain</keyword>
<evidence type="ECO:0000259" key="7">
    <source>
        <dbReference type="PROSITE" id="PS50002"/>
    </source>
</evidence>
<reference evidence="8" key="1">
    <citation type="submission" date="2025-08" db="UniProtKB">
        <authorList>
            <consortium name="Ensembl"/>
        </authorList>
    </citation>
    <scope>IDENTIFICATION</scope>
</reference>
<reference evidence="8" key="2">
    <citation type="submission" date="2025-09" db="UniProtKB">
        <authorList>
            <consortium name="Ensembl"/>
        </authorList>
    </citation>
    <scope>IDENTIFICATION</scope>
</reference>
<dbReference type="Proteomes" id="UP000694552">
    <property type="component" value="Unplaced"/>
</dbReference>
<feature type="region of interest" description="Disordered" evidence="6">
    <location>
        <begin position="90"/>
        <end position="111"/>
    </location>
</feature>
<accession>A0A8C8B1N2</accession>
<dbReference type="SMART" id="SM00326">
    <property type="entry name" value="SH3"/>
    <property type="match status" value="1"/>
</dbReference>
<comment type="subcellular location">
    <subcellularLocation>
        <location evidence="1">Membrane</location>
        <topology evidence="1">Peripheral membrane protein</topology>
    </subcellularLocation>
</comment>
<dbReference type="PROSITE" id="PS50002">
    <property type="entry name" value="SH3"/>
    <property type="match status" value="1"/>
</dbReference>
<dbReference type="InterPro" id="IPR001452">
    <property type="entry name" value="SH3_domain"/>
</dbReference>
<evidence type="ECO:0000256" key="1">
    <source>
        <dbReference type="ARBA" id="ARBA00004170"/>
    </source>
</evidence>
<feature type="compositionally biased region" description="Low complexity" evidence="6">
    <location>
        <begin position="94"/>
        <end position="111"/>
    </location>
</feature>
<dbReference type="PANTHER" id="PTHR14167">
    <property type="entry name" value="SH3 DOMAIN-CONTAINING"/>
    <property type="match status" value="1"/>
</dbReference>
<dbReference type="SUPFAM" id="SSF50044">
    <property type="entry name" value="SH3-domain"/>
    <property type="match status" value="1"/>
</dbReference>
<name>A0A8C8B1N2_9STRI</name>
<dbReference type="PANTHER" id="PTHR14167:SF81">
    <property type="entry name" value="ENDOPHILIN-A"/>
    <property type="match status" value="1"/>
</dbReference>
<dbReference type="Gene3D" id="2.30.30.40">
    <property type="entry name" value="SH3 Domains"/>
    <property type="match status" value="1"/>
</dbReference>
<evidence type="ECO:0000256" key="2">
    <source>
        <dbReference type="ARBA" id="ARBA00022443"/>
    </source>
</evidence>
<keyword evidence="9" id="KW-1185">Reference proteome</keyword>
<sequence>VTDEPQLCRALFDYTPELPDELPLRRGDVHTEIEGWWDGQCRHRRGLFPSNFVELLPAPVPAVSQGCAGAPAVGPSCVCGPCLPRGRGGGVPGAGARPGLPGRAFPSPLSLAAPAPLLPLP</sequence>
<evidence type="ECO:0000256" key="4">
    <source>
        <dbReference type="ARBA" id="ARBA00023136"/>
    </source>
</evidence>
<evidence type="ECO:0000313" key="9">
    <source>
        <dbReference type="Proteomes" id="UP000694552"/>
    </source>
</evidence>
<evidence type="ECO:0000313" key="8">
    <source>
        <dbReference type="Ensembl" id="ENSOSUP00000013070.1"/>
    </source>
</evidence>
<evidence type="ECO:0000256" key="3">
    <source>
        <dbReference type="ARBA" id="ARBA00023054"/>
    </source>
</evidence>
<dbReference type="InterPro" id="IPR050384">
    <property type="entry name" value="Endophilin_SH3RF"/>
</dbReference>
<dbReference type="AlphaFoldDB" id="A0A8C8B1N2"/>
<proteinExistence type="predicted"/>
<feature type="domain" description="SH3" evidence="7">
    <location>
        <begin position="3"/>
        <end position="58"/>
    </location>
</feature>
<evidence type="ECO:0000256" key="5">
    <source>
        <dbReference type="PROSITE-ProRule" id="PRU00192"/>
    </source>
</evidence>
<protein>
    <recommendedName>
        <fullName evidence="7">SH3 domain-containing protein</fullName>
    </recommendedName>
</protein>
<evidence type="ECO:0000256" key="6">
    <source>
        <dbReference type="SAM" id="MobiDB-lite"/>
    </source>
</evidence>
<keyword evidence="3" id="KW-0175">Coiled coil</keyword>
<dbReference type="Ensembl" id="ENSOSUT00000013511.1">
    <property type="protein sequence ID" value="ENSOSUP00000013070.1"/>
    <property type="gene ID" value="ENSOSUG00000009412.1"/>
</dbReference>
<dbReference type="InterPro" id="IPR036028">
    <property type="entry name" value="SH3-like_dom_sf"/>
</dbReference>
<organism evidence="8 9">
    <name type="scientific">Otus sunia</name>
    <name type="common">Oriental scops-owl</name>
    <dbReference type="NCBI Taxonomy" id="257818"/>
    <lineage>
        <taxon>Eukaryota</taxon>
        <taxon>Metazoa</taxon>
        <taxon>Chordata</taxon>
        <taxon>Craniata</taxon>
        <taxon>Vertebrata</taxon>
        <taxon>Euteleostomi</taxon>
        <taxon>Archelosauria</taxon>
        <taxon>Archosauria</taxon>
        <taxon>Dinosauria</taxon>
        <taxon>Saurischia</taxon>
        <taxon>Theropoda</taxon>
        <taxon>Coelurosauria</taxon>
        <taxon>Aves</taxon>
        <taxon>Neognathae</taxon>
        <taxon>Neoaves</taxon>
        <taxon>Telluraves</taxon>
        <taxon>Strigiformes</taxon>
        <taxon>Strigidae</taxon>
        <taxon>Otus</taxon>
    </lineage>
</organism>